<dbReference type="Pfam" id="PF21348">
    <property type="entry name" value="RGL11_C"/>
    <property type="match status" value="1"/>
</dbReference>
<gene>
    <name evidence="2" type="ORF">EV146_112109</name>
</gene>
<dbReference type="InterPro" id="IPR003961">
    <property type="entry name" value="FN3_dom"/>
</dbReference>
<dbReference type="InterPro" id="IPR034641">
    <property type="entry name" value="RGL11"/>
</dbReference>
<dbReference type="RefSeq" id="WP_132010535.1">
    <property type="nucleotide sequence ID" value="NZ_JABUHM010000014.1"/>
</dbReference>
<dbReference type="InterPro" id="IPR036514">
    <property type="entry name" value="SGNH_hydro_sf"/>
</dbReference>
<dbReference type="InterPro" id="IPR058094">
    <property type="entry name" value="Ig-like_OmpL47-like"/>
</dbReference>
<proteinExistence type="predicted"/>
<dbReference type="Proteomes" id="UP000295689">
    <property type="component" value="Unassembled WGS sequence"/>
</dbReference>
<dbReference type="InterPro" id="IPR037459">
    <property type="entry name" value="RhgT-like"/>
</dbReference>
<feature type="domain" description="Fibronectin type-III" evidence="1">
    <location>
        <begin position="442"/>
        <end position="529"/>
    </location>
</feature>
<dbReference type="PANTHER" id="PTHR43118">
    <property type="entry name" value="RHAMNOGALACTURONAN LYASE (EUROFUNG)"/>
    <property type="match status" value="1"/>
</dbReference>
<dbReference type="Pfam" id="PF00041">
    <property type="entry name" value="fn3"/>
    <property type="match status" value="1"/>
</dbReference>
<protein>
    <submittedName>
        <fullName evidence="2">Fibronectin type 3 domain-containing protein</fullName>
    </submittedName>
</protein>
<dbReference type="InterPro" id="IPR008979">
    <property type="entry name" value="Galactose-bd-like_sf"/>
</dbReference>
<dbReference type="Gene3D" id="2.60.120.430">
    <property type="entry name" value="Galactose-binding lectin"/>
    <property type="match status" value="2"/>
</dbReference>
<accession>A0A4R2B4R8</accession>
<dbReference type="SMART" id="SM00060">
    <property type="entry name" value="FN3"/>
    <property type="match status" value="3"/>
</dbReference>
<dbReference type="Gene3D" id="3.30.1920.20">
    <property type="match status" value="1"/>
</dbReference>
<dbReference type="PANTHER" id="PTHR43118:SF1">
    <property type="entry name" value="RHAMNOGALACTURONAN LYASE (EUROFUNG)"/>
    <property type="match status" value="1"/>
</dbReference>
<evidence type="ECO:0000313" key="3">
    <source>
        <dbReference type="Proteomes" id="UP000295689"/>
    </source>
</evidence>
<evidence type="ECO:0000259" key="1">
    <source>
        <dbReference type="PROSITE" id="PS50853"/>
    </source>
</evidence>
<evidence type="ECO:0000313" key="2">
    <source>
        <dbReference type="EMBL" id="TCN21426.1"/>
    </source>
</evidence>
<dbReference type="SUPFAM" id="SSF49785">
    <property type="entry name" value="Galactose-binding domain-like"/>
    <property type="match status" value="2"/>
</dbReference>
<dbReference type="Pfam" id="PF00657">
    <property type="entry name" value="Lipase_GDSL"/>
    <property type="match status" value="1"/>
</dbReference>
<organism evidence="2 3">
    <name type="scientific">Mesobacillus foraminis</name>
    <dbReference type="NCBI Taxonomy" id="279826"/>
    <lineage>
        <taxon>Bacteria</taxon>
        <taxon>Bacillati</taxon>
        <taxon>Bacillota</taxon>
        <taxon>Bacilli</taxon>
        <taxon>Bacillales</taxon>
        <taxon>Bacillaceae</taxon>
        <taxon>Mesobacillus</taxon>
    </lineage>
</organism>
<dbReference type="EMBL" id="SLVV01000012">
    <property type="protein sequence ID" value="TCN21426.1"/>
    <property type="molecule type" value="Genomic_DNA"/>
</dbReference>
<dbReference type="InterPro" id="IPR013783">
    <property type="entry name" value="Ig-like_fold"/>
</dbReference>
<dbReference type="Pfam" id="PF18370">
    <property type="entry name" value="RGI_lyase"/>
    <property type="match status" value="1"/>
</dbReference>
<reference evidence="2 3" key="1">
    <citation type="journal article" date="2015" name="Stand. Genomic Sci.">
        <title>Genomic Encyclopedia of Bacterial and Archaeal Type Strains, Phase III: the genomes of soil and plant-associated and newly described type strains.</title>
        <authorList>
            <person name="Whitman W.B."/>
            <person name="Woyke T."/>
            <person name="Klenk H.P."/>
            <person name="Zhou Y."/>
            <person name="Lilburn T.G."/>
            <person name="Beck B.J."/>
            <person name="De Vos P."/>
            <person name="Vandamme P."/>
            <person name="Eisen J.A."/>
            <person name="Garrity G."/>
            <person name="Hugenholtz P."/>
            <person name="Kyrpides N.C."/>
        </authorList>
    </citation>
    <scope>NUCLEOTIDE SEQUENCE [LARGE SCALE GENOMIC DNA]</scope>
    <source>
        <strain evidence="2 3">CV53</strain>
    </source>
</reference>
<dbReference type="CDD" id="cd10318">
    <property type="entry name" value="RGL11"/>
    <property type="match status" value="1"/>
</dbReference>
<dbReference type="SUPFAM" id="SSF49265">
    <property type="entry name" value="Fibronectin type III"/>
    <property type="match status" value="2"/>
</dbReference>
<feature type="domain" description="Fibronectin type-III" evidence="1">
    <location>
        <begin position="773"/>
        <end position="862"/>
    </location>
</feature>
<dbReference type="Pfam" id="PF21254">
    <property type="entry name" value="AGA-YXIM_GBD"/>
    <property type="match status" value="2"/>
</dbReference>
<dbReference type="GO" id="GO:0016788">
    <property type="term" value="F:hydrolase activity, acting on ester bonds"/>
    <property type="evidence" value="ECO:0007669"/>
    <property type="project" value="InterPro"/>
</dbReference>
<name>A0A4R2B4R8_9BACI</name>
<dbReference type="PROSITE" id="PS50853">
    <property type="entry name" value="FN3"/>
    <property type="match status" value="2"/>
</dbReference>
<dbReference type="Gene3D" id="2.60.40.10">
    <property type="entry name" value="Immunoglobulins"/>
    <property type="match status" value="4"/>
</dbReference>
<dbReference type="InterPro" id="IPR049033">
    <property type="entry name" value="AGA-YXIM_GBD"/>
</dbReference>
<dbReference type="InterPro" id="IPR028994">
    <property type="entry name" value="Integrin_alpha_N"/>
</dbReference>
<sequence>MDKHHRLVRINKNDRREGNLLITKRKRRARGIISLFLCLALIICSIPITQQEASAAENDVLKKFDFGTSDSAVMDGYTQVTPDTAYTKELGYGFGDSAKVTAEDRKTSDKIKTDFITATETSFNVDLEPGDYSITVVAGDTEEATSVGVSAQNIQKIQDTSVLKGEFIERTFDFALVDNQLQITLTGSTPKINSLVITKLPERTAGEFPSVYIAGDSTVQTYDEYWKPEAGWGQMISRFFNTDITFENHSIGGRSTKSFINQGRLDAILREIKPDDYFLIQFGHNDATVSNPERYASVPDYKNYLKTYINGARQRGATPILVTPVGRRDFNSETGKFNISFPEYVQGMKEVAEELKVDLVDLSALSVAYYDTIGPEGTLSVFLHTEPGIYQAFPNGSQDNTHFQEYGAIQIARLLSGGIKELDIPLSEYVRDIEPPAKLPERPEGVTASSISNAGAQINWEASEGADIYKIYRKLSADSTYSLIGTSTIPRLNITGMEEGKRYDVVVTAVNGKGESAQSEPVSFTTKEATLKFDFGLAGNPIAEGYTGVNLSTLYTPERGYGIVDAAGMIGRDRGTGGDLLRDWLGYFNVGWKFNVDLPNGLYAVKVHVGDFLGSARTTLQVEGKDYGSISAPSRNATSKVVPDVSVTDGQMNFAFGGSTGIVNGLEITPILAAPAGLKVSEQSLNAEEPFVKLDWNAVEEAVKYNVYRKTAGAADFVKVGSAEANSFTDKSVDVGMEYEYTVTTVDNAKVETVPSAPLKVSMINPELPAPSAPANLQVGKVNKNDLTISWDKTEGAVTYSIYRSKKKDGKYEFIGKTKQTVYKDDTVLTTIPYFYKVAAVNAGGVSPLSDSLETPAVTVLKKQMEELDRAPVAVKTENGVLVSWRMLGTDSEDIRFNVYRDGEKVNKEPIANSTNFEDKDGKADSSYEIRTLIDGKERKAEGNIKVLSNNYFDIPLQKPENGVTPLGDPYSYRANDASVGDLDGDGQYELVLKWDPTNSKDNSQAGYTGNVFVDAYEMDGTRLWRIDLGKNIRAGAHYSPFLVYDFNGDSKAEVVFKTADGTVDGKGNVIGRADADHRNSTGYVLQGSEYLTVFDGLTGKALETTDYEPPRGDVSSWGDSYGNRVDRFLAAVAYLDGEQPSIVMARGYYTRTVLTAYTFKDGKLTKQWTFDTNEEEYRDYAGQGYHNLSVGDVDKDGKDEIVYGQIVIDDDGKGLYNTGLGHGDAQHLSDHIPDRPGLEVFAVQEHKDGPYGYDMRDAETGEIIWGVKTGQDTGRGLAADVDPRYSGSEAWAIDGAWNSKSGGMYTAKGEKISESIPSSNFAIWWDGDLLRELVDHNWNDEKSTGVGTIDKWDYENSKLVNLLTADGTQSNNSTKGNPVLQADLFGDWREEIIWRTDDSSALRVYMTPEATDKRIFTLMHDPQYRLSIAWQNVGYNQPPHTSFFLGEGMSQPASPSIDVVEIEDKKAPETTHEITGEAVNGWYREPVKISFAAFDKSGVEATYYSLNDEEAQTGDSVTIKEDGKYVLSYWSSDKAGNMEKKNTVEIKVDQTAPEITFNVEDGTEFGVNETVEISSKAEDTLSGIESFTEAAVSKPAYQLGLGSHSFTAEASDKAGNKGSQTIKIIVTVNYDSLGTLTSQFFENKGAEPYAAKLKSAKASAEAGNTKARDGQLNAFMNQVNAQSGKSISKEQAEILIQLTQSLMKQ</sequence>
<dbReference type="CDD" id="cd00063">
    <property type="entry name" value="FN3"/>
    <property type="match status" value="2"/>
</dbReference>
<dbReference type="InterPro" id="IPR041624">
    <property type="entry name" value="RGI_lyase"/>
</dbReference>
<dbReference type="InterPro" id="IPR049366">
    <property type="entry name" value="RGL11_C"/>
</dbReference>
<dbReference type="SUPFAM" id="SSF52266">
    <property type="entry name" value="SGNH hydrolase"/>
    <property type="match status" value="1"/>
</dbReference>
<dbReference type="SUPFAM" id="SSF69318">
    <property type="entry name" value="Integrin alpha N-terminal domain"/>
    <property type="match status" value="1"/>
</dbReference>
<dbReference type="InterPro" id="IPR001087">
    <property type="entry name" value="GDSL"/>
</dbReference>
<dbReference type="InterPro" id="IPR036116">
    <property type="entry name" value="FN3_sf"/>
</dbReference>
<comment type="caution">
    <text evidence="2">The sequence shown here is derived from an EMBL/GenBank/DDBJ whole genome shotgun (WGS) entry which is preliminary data.</text>
</comment>
<dbReference type="Gene3D" id="3.40.50.1110">
    <property type="entry name" value="SGNH hydrolase"/>
    <property type="match status" value="1"/>
</dbReference>
<dbReference type="CDD" id="cd01821">
    <property type="entry name" value="Rhamnogalacturan_acetylesterase_like"/>
    <property type="match status" value="1"/>
</dbReference>
<dbReference type="NCBIfam" id="NF047446">
    <property type="entry name" value="barrel_OmpL47"/>
    <property type="match status" value="1"/>
</dbReference>
<keyword evidence="3" id="KW-1185">Reference proteome</keyword>